<dbReference type="GO" id="GO:0030286">
    <property type="term" value="C:dynein complex"/>
    <property type="evidence" value="ECO:0007669"/>
    <property type="project" value="InterPro"/>
</dbReference>
<dbReference type="Gene3D" id="3.40.50.300">
    <property type="entry name" value="P-loop containing nucleotide triphosphate hydrolases"/>
    <property type="match status" value="1"/>
</dbReference>
<dbReference type="AlphaFoldDB" id="A0A820HH22"/>
<dbReference type="InterPro" id="IPR027417">
    <property type="entry name" value="P-loop_NTPase"/>
</dbReference>
<dbReference type="PANTHER" id="PTHR22878:SF70">
    <property type="entry name" value="DYNEIN HEAVY CHAIN 2, AXONEMAL"/>
    <property type="match status" value="1"/>
</dbReference>
<comment type="caution">
    <text evidence="2">The sequence shown here is derived from an EMBL/GenBank/DDBJ whole genome shotgun (WGS) entry which is preliminary data.</text>
</comment>
<evidence type="ECO:0000259" key="1">
    <source>
        <dbReference type="Pfam" id="PF12781"/>
    </source>
</evidence>
<dbReference type="EMBL" id="CAJOAY010015991">
    <property type="protein sequence ID" value="CAF4295787.1"/>
    <property type="molecule type" value="Genomic_DNA"/>
</dbReference>
<gene>
    <name evidence="2" type="ORF">OKA104_LOCUS45946</name>
</gene>
<organism evidence="2 3">
    <name type="scientific">Adineta steineri</name>
    <dbReference type="NCBI Taxonomy" id="433720"/>
    <lineage>
        <taxon>Eukaryota</taxon>
        <taxon>Metazoa</taxon>
        <taxon>Spiralia</taxon>
        <taxon>Gnathifera</taxon>
        <taxon>Rotifera</taxon>
        <taxon>Eurotatoria</taxon>
        <taxon>Bdelloidea</taxon>
        <taxon>Adinetida</taxon>
        <taxon>Adinetidae</taxon>
        <taxon>Adineta</taxon>
    </lineage>
</organism>
<accession>A0A820HH22</accession>
<dbReference type="InterPro" id="IPR035706">
    <property type="entry name" value="AAA_9"/>
</dbReference>
<proteinExistence type="predicted"/>
<dbReference type="Pfam" id="PF12781">
    <property type="entry name" value="AAA_9"/>
    <property type="match status" value="1"/>
</dbReference>
<feature type="domain" description="Dynein heavy chain ATP-binding dynein motor region" evidence="1">
    <location>
        <begin position="2"/>
        <end position="221"/>
    </location>
</feature>
<name>A0A820HH22_9BILA</name>
<feature type="non-terminal residue" evidence="2">
    <location>
        <position position="264"/>
    </location>
</feature>
<dbReference type="PANTHER" id="PTHR22878">
    <property type="entry name" value="DYNEIN HEAVY CHAIN 6, AXONEMAL-LIKE-RELATED"/>
    <property type="match status" value="1"/>
</dbReference>
<dbReference type="GO" id="GO:0007018">
    <property type="term" value="P:microtubule-based movement"/>
    <property type="evidence" value="ECO:0007669"/>
    <property type="project" value="InterPro"/>
</dbReference>
<dbReference type="GO" id="GO:0051959">
    <property type="term" value="F:dynein light intermediate chain binding"/>
    <property type="evidence" value="ECO:0007669"/>
    <property type="project" value="InterPro"/>
</dbReference>
<reference evidence="2" key="1">
    <citation type="submission" date="2021-02" db="EMBL/GenBank/DDBJ databases">
        <authorList>
            <person name="Nowell W R."/>
        </authorList>
    </citation>
    <scope>NUCLEOTIDE SEQUENCE</scope>
</reference>
<feature type="non-terminal residue" evidence="2">
    <location>
        <position position="1"/>
    </location>
</feature>
<dbReference type="InterPro" id="IPR026983">
    <property type="entry name" value="DHC"/>
</dbReference>
<evidence type="ECO:0000313" key="2">
    <source>
        <dbReference type="EMBL" id="CAF4295787.1"/>
    </source>
</evidence>
<evidence type="ECO:0000313" key="3">
    <source>
        <dbReference type="Proteomes" id="UP000663881"/>
    </source>
</evidence>
<dbReference type="FunFam" id="3.40.50.300:FF:000223">
    <property type="entry name" value="Dynein heavy chain 3, axonemal"/>
    <property type="match status" value="1"/>
</dbReference>
<dbReference type="Gene3D" id="6.10.140.1060">
    <property type="match status" value="1"/>
</dbReference>
<dbReference type="GO" id="GO:0045505">
    <property type="term" value="F:dynein intermediate chain binding"/>
    <property type="evidence" value="ECO:0007669"/>
    <property type="project" value="InterPro"/>
</dbReference>
<sequence>AWNINGLPKDSFSVDNAVTIQNSNRWPLMIDPQNQANRWIKNTYTPLNLKVVKLTDNDFMRQLDNCIQLGLPLLIENVGEDLDPSLEPILLKNVFKQAGVEMIRLGDKIIEYSQDFKLFITTKLRNPHYLPEISTKVNLLNFMITSEGLQDQLLGIVVAKERPELEEERQALIITQAENQRALKEAEDKILFTLSSSEGNILEDEAAIETLDSSKLISDEISKKQKVAEETAKKIEASRQDYKPIAEYSAILFFCLNDLPNIDP</sequence>
<dbReference type="Proteomes" id="UP000663881">
    <property type="component" value="Unassembled WGS sequence"/>
</dbReference>
<protein>
    <recommendedName>
        <fullName evidence="1">Dynein heavy chain ATP-binding dynein motor region domain-containing protein</fullName>
    </recommendedName>
</protein>